<evidence type="ECO:0000313" key="15">
    <source>
        <dbReference type="Proteomes" id="UP000077961"/>
    </source>
</evidence>
<evidence type="ECO:0000256" key="4">
    <source>
        <dbReference type="ARBA" id="ARBA00022452"/>
    </source>
</evidence>
<dbReference type="GO" id="GO:0046930">
    <property type="term" value="C:pore complex"/>
    <property type="evidence" value="ECO:0007669"/>
    <property type="project" value="UniProtKB-KW"/>
</dbReference>
<feature type="chain" id="PRO_5008393733" description="Porin domain-containing protein" evidence="11">
    <location>
        <begin position="25"/>
        <end position="380"/>
    </location>
</feature>
<dbReference type="Proteomes" id="UP000078116">
    <property type="component" value="Unassembled WGS sequence"/>
</dbReference>
<evidence type="ECO:0000256" key="7">
    <source>
        <dbReference type="ARBA" id="ARBA00023065"/>
    </source>
</evidence>
<dbReference type="CDD" id="cd00342">
    <property type="entry name" value="gram_neg_porins"/>
    <property type="match status" value="1"/>
</dbReference>
<evidence type="ECO:0000256" key="1">
    <source>
        <dbReference type="ARBA" id="ARBA00004571"/>
    </source>
</evidence>
<evidence type="ECO:0000256" key="9">
    <source>
        <dbReference type="ARBA" id="ARBA00023136"/>
    </source>
</evidence>
<dbReference type="GO" id="GO:0006811">
    <property type="term" value="P:monoatomic ion transport"/>
    <property type="evidence" value="ECO:0007669"/>
    <property type="project" value="UniProtKB-KW"/>
</dbReference>
<evidence type="ECO:0000256" key="8">
    <source>
        <dbReference type="ARBA" id="ARBA00023114"/>
    </source>
</evidence>
<comment type="caution">
    <text evidence="14">The sequence shown here is derived from an EMBL/GenBank/DDBJ whole genome shotgun (WGS) entry which is preliminary data.</text>
</comment>
<evidence type="ECO:0000256" key="10">
    <source>
        <dbReference type="ARBA" id="ARBA00023237"/>
    </source>
</evidence>
<dbReference type="Gene3D" id="2.40.160.10">
    <property type="entry name" value="Porin"/>
    <property type="match status" value="1"/>
</dbReference>
<evidence type="ECO:0000259" key="12">
    <source>
        <dbReference type="Pfam" id="PF13609"/>
    </source>
</evidence>
<dbReference type="InterPro" id="IPR033900">
    <property type="entry name" value="Gram_neg_porin_domain"/>
</dbReference>
<evidence type="ECO:0000256" key="2">
    <source>
        <dbReference type="ARBA" id="ARBA00011233"/>
    </source>
</evidence>
<keyword evidence="6 11" id="KW-0732">Signal</keyword>
<name>A0A1A9N9F6_9BURK</name>
<keyword evidence="7" id="KW-0406">Ion transport</keyword>
<dbReference type="RefSeq" id="WP_064265713.1">
    <property type="nucleotide sequence ID" value="NZ_LXJZ01000051.1"/>
</dbReference>
<organism evidence="14 16">
    <name type="scientific">Paraburkholderia ginsengiterrae</name>
    <dbReference type="NCBI Taxonomy" id="1462993"/>
    <lineage>
        <taxon>Bacteria</taxon>
        <taxon>Pseudomonadati</taxon>
        <taxon>Pseudomonadota</taxon>
        <taxon>Betaproteobacteria</taxon>
        <taxon>Burkholderiales</taxon>
        <taxon>Burkholderiaceae</taxon>
        <taxon>Paraburkholderia</taxon>
    </lineage>
</organism>
<evidence type="ECO:0000256" key="3">
    <source>
        <dbReference type="ARBA" id="ARBA00022448"/>
    </source>
</evidence>
<dbReference type="PANTHER" id="PTHR34501:SF9">
    <property type="entry name" value="MAJOR OUTER MEMBRANE PROTEIN P.IA"/>
    <property type="match status" value="1"/>
</dbReference>
<dbReference type="InterPro" id="IPR023614">
    <property type="entry name" value="Porin_dom_sf"/>
</dbReference>
<evidence type="ECO:0000256" key="5">
    <source>
        <dbReference type="ARBA" id="ARBA00022692"/>
    </source>
</evidence>
<keyword evidence="8" id="KW-0626">Porin</keyword>
<comment type="subunit">
    <text evidence="2">Homotrimer.</text>
</comment>
<dbReference type="GO" id="GO:0015288">
    <property type="term" value="F:porin activity"/>
    <property type="evidence" value="ECO:0007669"/>
    <property type="project" value="UniProtKB-KW"/>
</dbReference>
<dbReference type="EMBL" id="LXJZ01000051">
    <property type="protein sequence ID" value="OAJ62447.1"/>
    <property type="molecule type" value="Genomic_DNA"/>
</dbReference>
<keyword evidence="5" id="KW-0812">Transmembrane</keyword>
<comment type="subcellular location">
    <subcellularLocation>
        <location evidence="1">Cell outer membrane</location>
        <topology evidence="1">Multi-pass membrane protein</topology>
    </subcellularLocation>
</comment>
<dbReference type="STRING" id="1462993.A6V36_21090"/>
<evidence type="ECO:0000313" key="16">
    <source>
        <dbReference type="Proteomes" id="UP000078116"/>
    </source>
</evidence>
<dbReference type="OrthoDB" id="8679056at2"/>
<protein>
    <recommendedName>
        <fullName evidence="12">Porin domain-containing protein</fullName>
    </recommendedName>
</protein>
<dbReference type="AlphaFoldDB" id="A0A1A9N9F6"/>
<dbReference type="Pfam" id="PF13609">
    <property type="entry name" value="Porin_4"/>
    <property type="match status" value="1"/>
</dbReference>
<sequence length="380" mass="40033">MKRIALVLLGGACMSSAVCMKAEAQSVTLYGIVDTGIEYINHANSTGASVVREPSNTGTVPSRWGLTGKEPLGGAWKAIFTLESGFDVGTGLSKQGGRLFGRQAFVGIDGPYGTLTFGRQYSMLVQELSLFSSVGPNIYGFGSIDPWIPNARSDNSVAYRKDIGNLSAGFAYSFGRDNSPTGGFNTPGEGTCAGSLPGNASACREWSAMLSYAGDPWGVGVAYDSQNGGPGSAVNLFNGAAPLPFTSSSNRNTRMLADTYLKFGALKISALWEHRHVEPQTLSGMGITSDQVALEALYQITAALSVEGLVQRIVNSQQDTRANMEMANITYSLSKRTALYANLAFLQNSRKAAYSVSLGGTTPGTGMSQVGAMVGIRHSF</sequence>
<accession>A0A1A9N9F6</accession>
<evidence type="ECO:0000256" key="6">
    <source>
        <dbReference type="ARBA" id="ARBA00022729"/>
    </source>
</evidence>
<dbReference type="Proteomes" id="UP000077961">
    <property type="component" value="Unassembled WGS sequence"/>
</dbReference>
<keyword evidence="9" id="KW-0472">Membrane</keyword>
<gene>
    <name evidence="13" type="ORF">A6V36_21090</name>
    <name evidence="14" type="ORF">A6V37_22380</name>
</gene>
<dbReference type="SUPFAM" id="SSF56935">
    <property type="entry name" value="Porins"/>
    <property type="match status" value="1"/>
</dbReference>
<proteinExistence type="predicted"/>
<dbReference type="PANTHER" id="PTHR34501">
    <property type="entry name" value="PROTEIN YDDL-RELATED"/>
    <property type="match status" value="1"/>
</dbReference>
<keyword evidence="3" id="KW-0813">Transport</keyword>
<feature type="domain" description="Porin" evidence="12">
    <location>
        <begin position="16"/>
        <end position="349"/>
    </location>
</feature>
<keyword evidence="10" id="KW-0998">Cell outer membrane</keyword>
<dbReference type="GO" id="GO:0009279">
    <property type="term" value="C:cell outer membrane"/>
    <property type="evidence" value="ECO:0007669"/>
    <property type="project" value="UniProtKB-SubCell"/>
</dbReference>
<dbReference type="InterPro" id="IPR050298">
    <property type="entry name" value="Gram-neg_bact_OMP"/>
</dbReference>
<keyword evidence="4" id="KW-1134">Transmembrane beta strand</keyword>
<evidence type="ECO:0000256" key="11">
    <source>
        <dbReference type="SAM" id="SignalP"/>
    </source>
</evidence>
<evidence type="ECO:0000313" key="14">
    <source>
        <dbReference type="EMBL" id="OAJ62574.1"/>
    </source>
</evidence>
<keyword evidence="15" id="KW-1185">Reference proteome</keyword>
<evidence type="ECO:0000313" key="13">
    <source>
        <dbReference type="EMBL" id="OAJ62447.1"/>
    </source>
</evidence>
<dbReference type="EMBL" id="LXKA01000165">
    <property type="protein sequence ID" value="OAJ62574.1"/>
    <property type="molecule type" value="Genomic_DNA"/>
</dbReference>
<reference evidence="15 16" key="1">
    <citation type="submission" date="2016-04" db="EMBL/GenBank/DDBJ databases">
        <title>Reclassification of Paraburkholderia panaciterrae (Farh et al. 2015) Dobritsa &amp; Samadpour 2016 as a later homotypic synonym of Paraburkholderia ginsengiterrae (Farh et al. 2015) Dobritsa &amp; Samadpour 2016.</title>
        <authorList>
            <person name="Dobritsa A.P."/>
            <person name="Kutumbaka K."/>
            <person name="Samadpour M."/>
        </authorList>
    </citation>
    <scope>NUCLEOTIDE SEQUENCE [LARGE SCALE GENOMIC DNA]</scope>
    <source>
        <strain evidence="14 16">DCY85</strain>
        <strain evidence="13 15">DCY85-1</strain>
    </source>
</reference>
<feature type="signal peptide" evidence="11">
    <location>
        <begin position="1"/>
        <end position="24"/>
    </location>
</feature>